<name>A0A7Z1GSA4_9PSED</name>
<reference evidence="2 3" key="1">
    <citation type="submission" date="2017-09" db="EMBL/GenBank/DDBJ databases">
        <authorList>
            <person name="DeBolt S."/>
            <person name="Huntemann M."/>
            <person name="Clum A."/>
            <person name="Pillay M."/>
            <person name="Palaniappan K."/>
            <person name="Varghese N."/>
            <person name="Mikhailova N."/>
            <person name="Stamatis D."/>
            <person name="Reddy T."/>
            <person name="Daum C."/>
            <person name="Shapiro N."/>
            <person name="Ivanova N."/>
            <person name="Kyrpides N."/>
            <person name="Woyke T."/>
        </authorList>
    </citation>
    <scope>NUCLEOTIDE SEQUENCE [LARGE SCALE GENOMIC DNA]</scope>
    <source>
        <strain evidence="2 3">A2-S9</strain>
    </source>
</reference>
<keyword evidence="1" id="KW-0472">Membrane</keyword>
<accession>A0A7Z1GSA4</accession>
<evidence type="ECO:0000313" key="2">
    <source>
        <dbReference type="EMBL" id="PFG70984.1"/>
    </source>
</evidence>
<keyword evidence="1" id="KW-1133">Transmembrane helix</keyword>
<feature type="transmembrane region" description="Helical" evidence="1">
    <location>
        <begin position="83"/>
        <end position="107"/>
    </location>
</feature>
<reference evidence="2 3" key="2">
    <citation type="submission" date="2017-10" db="EMBL/GenBank/DDBJ databases">
        <title>Bacterial endophytes that colonize and modify switchgrass growth.</title>
        <authorList>
            <person name="Debolt S."/>
        </authorList>
    </citation>
    <scope>NUCLEOTIDE SEQUENCE [LARGE SCALE GENOMIC DNA]</scope>
    <source>
        <strain evidence="2 3">A2-S9</strain>
    </source>
</reference>
<organism evidence="2 3">
    <name type="scientific">Pseudomonas poae</name>
    <dbReference type="NCBI Taxonomy" id="200451"/>
    <lineage>
        <taxon>Bacteria</taxon>
        <taxon>Pseudomonadati</taxon>
        <taxon>Pseudomonadota</taxon>
        <taxon>Gammaproteobacteria</taxon>
        <taxon>Pseudomonadales</taxon>
        <taxon>Pseudomonadaceae</taxon>
        <taxon>Pseudomonas</taxon>
    </lineage>
</organism>
<protein>
    <submittedName>
        <fullName evidence="2">Uncharacterized protein</fullName>
    </submittedName>
</protein>
<sequence length="210" mass="22884">MNRQDPPHLVATLPGAPSTGSSVAHPPIWYYGPDLPSVGGSGRGILGFYIALLMLLPGYGLVMLLLAGLGALQGAPPSAESSFTTSTLILFMLGTAVLIGAMFAWMASTPHVEAFTFDENQQLLSLTVIRRGRGPYEVRVPFSSIIYVCPYVLARFDRHGHFHLVGQGPKDKVFEYRLGEGISLDEMAFHAEWLRGMIGARMHELVNLDK</sequence>
<feature type="transmembrane region" description="Helical" evidence="1">
    <location>
        <begin position="48"/>
        <end position="71"/>
    </location>
</feature>
<dbReference type="AlphaFoldDB" id="A0A7Z1GSA4"/>
<dbReference type="Proteomes" id="UP000221580">
    <property type="component" value="Unassembled WGS sequence"/>
</dbReference>
<comment type="caution">
    <text evidence="2">The sequence shown here is derived from an EMBL/GenBank/DDBJ whole genome shotgun (WGS) entry which is preliminary data.</text>
</comment>
<gene>
    <name evidence="2" type="ORF">DM05_1328</name>
</gene>
<evidence type="ECO:0000256" key="1">
    <source>
        <dbReference type="SAM" id="Phobius"/>
    </source>
</evidence>
<dbReference type="RefSeq" id="WP_098479184.1">
    <property type="nucleotide sequence ID" value="NZ_PDJN01000001.1"/>
</dbReference>
<proteinExistence type="predicted"/>
<dbReference type="EMBL" id="PDJN01000001">
    <property type="protein sequence ID" value="PFG70984.1"/>
    <property type="molecule type" value="Genomic_DNA"/>
</dbReference>
<evidence type="ECO:0000313" key="3">
    <source>
        <dbReference type="Proteomes" id="UP000221580"/>
    </source>
</evidence>
<keyword evidence="1" id="KW-0812">Transmembrane</keyword>